<dbReference type="InterPro" id="IPR036812">
    <property type="entry name" value="NAD(P)_OxRdtase_dom_sf"/>
</dbReference>
<sequence>MPIPTVKLAGKDGLMQFSWVPDPVGDEVAFDCMLAALKAGSNTWSTATFYGMPPNPWANLELIGRFFKKYPEYIGKVQLVVKGGLDNMMPTNDKEVNRRLLQKTQELLGENVPIDVYSPARLLPGQDVVEYLRPFDELRKEGLFGALGLSEVNANTCRTAAQHYEIATVEIEISLWNYDQPTRDVIEWSKETKIPIYGYSPLGRGFLTRKYKKPEDIPEGNFLKDIPRFQGEAFYHNLKLVDVLDDMAKEKGLTTAQLAIAWVLALSPYNIPIPASTNPKRVTQNAEAGNIKLSDDDLKRINDILAKFEPKGGRYPKEQSGVLML</sequence>
<evidence type="ECO:0000256" key="1">
    <source>
        <dbReference type="ARBA" id="ARBA00023002"/>
    </source>
</evidence>
<evidence type="ECO:0000313" key="3">
    <source>
        <dbReference type="EMBL" id="EJT51579.1"/>
    </source>
</evidence>
<dbReference type="VEuPathDB" id="FungiDB:A1Q1_07167"/>
<dbReference type="OrthoDB" id="37537at2759"/>
<dbReference type="RefSeq" id="XP_014182878.1">
    <property type="nucleotide sequence ID" value="XM_014327403.1"/>
</dbReference>
<keyword evidence="1" id="KW-0560">Oxidoreductase</keyword>
<dbReference type="Pfam" id="PF00248">
    <property type="entry name" value="Aldo_ket_red"/>
    <property type="match status" value="1"/>
</dbReference>
<protein>
    <recommendedName>
        <fullName evidence="2">NADP-dependent oxidoreductase domain-containing protein</fullName>
    </recommendedName>
</protein>
<accession>J6F3L4</accession>
<dbReference type="PANTHER" id="PTHR43625">
    <property type="entry name" value="AFLATOXIN B1 ALDEHYDE REDUCTASE"/>
    <property type="match status" value="1"/>
</dbReference>
<dbReference type="GeneID" id="25990679"/>
<dbReference type="Proteomes" id="UP000002748">
    <property type="component" value="Unassembled WGS sequence"/>
</dbReference>
<comment type="caution">
    <text evidence="3">The sequence shown here is derived from an EMBL/GenBank/DDBJ whole genome shotgun (WGS) entry which is preliminary data.</text>
</comment>
<dbReference type="InterPro" id="IPR050791">
    <property type="entry name" value="Aldo-Keto_reductase"/>
</dbReference>
<dbReference type="CDD" id="cd19077">
    <property type="entry name" value="AKR_AKR8A1-2"/>
    <property type="match status" value="1"/>
</dbReference>
<feature type="domain" description="NADP-dependent oxidoreductase" evidence="2">
    <location>
        <begin position="13"/>
        <end position="305"/>
    </location>
</feature>
<evidence type="ECO:0000259" key="2">
    <source>
        <dbReference type="Pfam" id="PF00248"/>
    </source>
</evidence>
<dbReference type="AlphaFoldDB" id="J6F3L4"/>
<proteinExistence type="predicted"/>
<reference evidence="3 4" key="1">
    <citation type="journal article" date="2012" name="Eukaryot. Cell">
        <title>Draft genome sequence of CBS 2479, the standard type strain of Trichosporon asahii.</title>
        <authorList>
            <person name="Yang R.Y."/>
            <person name="Li H.T."/>
            <person name="Zhu H."/>
            <person name="Zhou G.P."/>
            <person name="Wang M."/>
            <person name="Wang L."/>
        </authorList>
    </citation>
    <scope>NUCLEOTIDE SEQUENCE [LARGE SCALE GENOMIC DNA]</scope>
    <source>
        <strain evidence="4">ATCC 90039 / CBS 2479 / JCM 2466 / KCTC 7840 / NCYC 2677 / UAMH 7654</strain>
    </source>
</reference>
<organism evidence="3 4">
    <name type="scientific">Trichosporon asahii var. asahii (strain ATCC 90039 / CBS 2479 / JCM 2466 / KCTC 7840 / NBRC 103889/ NCYC 2677 / UAMH 7654)</name>
    <name type="common">Yeast</name>
    <dbReference type="NCBI Taxonomy" id="1186058"/>
    <lineage>
        <taxon>Eukaryota</taxon>
        <taxon>Fungi</taxon>
        <taxon>Dikarya</taxon>
        <taxon>Basidiomycota</taxon>
        <taxon>Agaricomycotina</taxon>
        <taxon>Tremellomycetes</taxon>
        <taxon>Trichosporonales</taxon>
        <taxon>Trichosporonaceae</taxon>
        <taxon>Trichosporon</taxon>
    </lineage>
</organism>
<dbReference type="PANTHER" id="PTHR43625:SF78">
    <property type="entry name" value="PYRIDOXAL REDUCTASE-RELATED"/>
    <property type="match status" value="1"/>
</dbReference>
<dbReference type="HOGENOM" id="CLU_023205_2_1_1"/>
<dbReference type="GO" id="GO:0016491">
    <property type="term" value="F:oxidoreductase activity"/>
    <property type="evidence" value="ECO:0007669"/>
    <property type="project" value="UniProtKB-KW"/>
</dbReference>
<dbReference type="SUPFAM" id="SSF51430">
    <property type="entry name" value="NAD(P)-linked oxidoreductase"/>
    <property type="match status" value="1"/>
</dbReference>
<dbReference type="Gene3D" id="3.20.20.100">
    <property type="entry name" value="NADP-dependent oxidoreductase domain"/>
    <property type="match status" value="1"/>
</dbReference>
<dbReference type="InterPro" id="IPR023210">
    <property type="entry name" value="NADP_OxRdtase_dom"/>
</dbReference>
<evidence type="ECO:0000313" key="4">
    <source>
        <dbReference type="Proteomes" id="UP000002748"/>
    </source>
</evidence>
<dbReference type="EMBL" id="ALBS01000050">
    <property type="protein sequence ID" value="EJT51579.1"/>
    <property type="molecule type" value="Genomic_DNA"/>
</dbReference>
<dbReference type="GO" id="GO:0005737">
    <property type="term" value="C:cytoplasm"/>
    <property type="evidence" value="ECO:0007669"/>
    <property type="project" value="TreeGrafter"/>
</dbReference>
<dbReference type="KEGG" id="tasa:A1Q1_07167"/>
<gene>
    <name evidence="3" type="ORF">A1Q1_07167</name>
</gene>
<name>J6F3L4_TRIAS</name>